<evidence type="ECO:0000313" key="3">
    <source>
        <dbReference type="Proteomes" id="UP000323521"/>
    </source>
</evidence>
<dbReference type="GO" id="GO:0016491">
    <property type="term" value="F:oxidoreductase activity"/>
    <property type="evidence" value="ECO:0007669"/>
    <property type="project" value="InterPro"/>
</dbReference>
<sequence>MELDVFEALVKKRRSIRKWLDKKVPEQDILKAIELGGYAPNGGNSQSYHFYIVSNETKIKEIALAVEQKMRLIASWPEAAPLQGQLEQLIKSGKILEKAPALVLVCFKTGESSFDHLLDSRPLDENAVKTKEALRKSNSKLQSAAAAINTMLLAFHIMGLGALWMSGPVRAKEEIEKIVGIPENLDFIALIPVGYPAEEPAMPPRKKVEEITTILK</sequence>
<protein>
    <recommendedName>
        <fullName evidence="1">Nitroreductase domain-containing protein</fullName>
    </recommendedName>
</protein>
<dbReference type="PANTHER" id="PTHR23026">
    <property type="entry name" value="NADPH NITROREDUCTASE"/>
    <property type="match status" value="1"/>
</dbReference>
<reference evidence="2 3" key="1">
    <citation type="submission" date="2016-10" db="EMBL/GenBank/DDBJ databases">
        <title>Complete Genome Sequence of Peptococcaceae strain DCMF.</title>
        <authorList>
            <person name="Edwards R.J."/>
            <person name="Holland S.I."/>
            <person name="Deshpande N.P."/>
            <person name="Wong Y.K."/>
            <person name="Ertan H."/>
            <person name="Manefield M."/>
            <person name="Russell T.L."/>
            <person name="Lee M.J."/>
        </authorList>
    </citation>
    <scope>NUCLEOTIDE SEQUENCE [LARGE SCALE GENOMIC DNA]</scope>
    <source>
        <strain evidence="2 3">DCMF</strain>
    </source>
</reference>
<dbReference type="Gene3D" id="3.40.109.10">
    <property type="entry name" value="NADH Oxidase"/>
    <property type="match status" value="1"/>
</dbReference>
<organism evidence="2 3">
    <name type="scientific">Formimonas warabiya</name>
    <dbReference type="NCBI Taxonomy" id="1761012"/>
    <lineage>
        <taxon>Bacteria</taxon>
        <taxon>Bacillati</taxon>
        <taxon>Bacillota</taxon>
        <taxon>Clostridia</taxon>
        <taxon>Eubacteriales</taxon>
        <taxon>Peptococcaceae</taxon>
        <taxon>Candidatus Formimonas</taxon>
    </lineage>
</organism>
<keyword evidence="3" id="KW-1185">Reference proteome</keyword>
<dbReference type="InterPro" id="IPR029479">
    <property type="entry name" value="Nitroreductase"/>
</dbReference>
<dbReference type="InterPro" id="IPR000415">
    <property type="entry name" value="Nitroreductase-like"/>
</dbReference>
<accession>A0A3G1KZ33</accession>
<dbReference type="RefSeq" id="WP_214658917.1">
    <property type="nucleotide sequence ID" value="NZ_CP017634.1"/>
</dbReference>
<dbReference type="PANTHER" id="PTHR23026:SF123">
    <property type="entry name" value="NAD(P)H NITROREDUCTASE RV3131-RELATED"/>
    <property type="match status" value="1"/>
</dbReference>
<dbReference type="KEGG" id="fwa:DCMF_25970"/>
<dbReference type="EMBL" id="CP017634">
    <property type="protein sequence ID" value="ATW27742.1"/>
    <property type="molecule type" value="Genomic_DNA"/>
</dbReference>
<dbReference type="Proteomes" id="UP000323521">
    <property type="component" value="Chromosome"/>
</dbReference>
<proteinExistence type="predicted"/>
<dbReference type="Pfam" id="PF00881">
    <property type="entry name" value="Nitroreductase"/>
    <property type="match status" value="1"/>
</dbReference>
<dbReference type="SUPFAM" id="SSF55469">
    <property type="entry name" value="FMN-dependent nitroreductase-like"/>
    <property type="match status" value="1"/>
</dbReference>
<evidence type="ECO:0000313" key="2">
    <source>
        <dbReference type="EMBL" id="ATW27742.1"/>
    </source>
</evidence>
<dbReference type="InterPro" id="IPR050627">
    <property type="entry name" value="Nitroreductase/BluB"/>
</dbReference>
<feature type="domain" description="Nitroreductase" evidence="1">
    <location>
        <begin position="10"/>
        <end position="195"/>
    </location>
</feature>
<name>A0A3G1KZ33_FORW1</name>
<gene>
    <name evidence="2" type="ORF">DCMF_25970</name>
</gene>
<dbReference type="AlphaFoldDB" id="A0A3G1KZ33"/>
<evidence type="ECO:0000259" key="1">
    <source>
        <dbReference type="Pfam" id="PF00881"/>
    </source>
</evidence>